<evidence type="ECO:0000259" key="13">
    <source>
        <dbReference type="Pfam" id="PF00408"/>
    </source>
</evidence>
<dbReference type="InterPro" id="IPR005844">
    <property type="entry name" value="A-D-PHexomutase_a/b/a-I"/>
</dbReference>
<dbReference type="Gene3D" id="3.30.310.50">
    <property type="entry name" value="Alpha-D-phosphohexomutase, C-terminal domain"/>
    <property type="match status" value="1"/>
</dbReference>
<dbReference type="Proteomes" id="UP000039324">
    <property type="component" value="Unassembled WGS sequence"/>
</dbReference>
<evidence type="ECO:0000256" key="3">
    <source>
        <dbReference type="ARBA" id="ARBA00010231"/>
    </source>
</evidence>
<evidence type="ECO:0000256" key="7">
    <source>
        <dbReference type="ARBA" id="ARBA00022723"/>
    </source>
</evidence>
<comment type="similarity">
    <text evidence="3 11">Belongs to the phosphohexose mutase family.</text>
</comment>
<dbReference type="InterPro" id="IPR016066">
    <property type="entry name" value="A-D-PHexomutase_CS"/>
</dbReference>
<keyword evidence="10" id="KW-0119">Carbohydrate metabolism</keyword>
<dbReference type="AlphaFoldDB" id="A0A0G4IYG6"/>
<evidence type="ECO:0000259" key="14">
    <source>
        <dbReference type="Pfam" id="PF02878"/>
    </source>
</evidence>
<dbReference type="SUPFAM" id="SSF55957">
    <property type="entry name" value="Phosphoglucomutase, C-terminal domain"/>
    <property type="match status" value="1"/>
</dbReference>
<dbReference type="Proteomes" id="UP000290189">
    <property type="component" value="Unassembled WGS sequence"/>
</dbReference>
<dbReference type="FunFam" id="3.40.120.10:FF:000035">
    <property type="entry name" value="Pgm3p"/>
    <property type="match status" value="1"/>
</dbReference>
<keyword evidence="6" id="KW-0597">Phosphoprotein</keyword>
<name>A0A0G4IYG6_PLABS</name>
<feature type="domain" description="Alpha-D-phosphohexomutase alpha/beta/alpha" evidence="14">
    <location>
        <begin position="49"/>
        <end position="187"/>
    </location>
</feature>
<evidence type="ECO:0000313" key="19">
    <source>
        <dbReference type="Proteomes" id="UP000039324"/>
    </source>
</evidence>
<geneLocation type="mitochondrion" evidence="18"/>
<keyword evidence="4" id="KW-0963">Cytoplasm</keyword>
<feature type="domain" description="Alpha-D-phosphohexomutase alpha/beta/alpha" evidence="16">
    <location>
        <begin position="332"/>
        <end position="460"/>
    </location>
</feature>
<dbReference type="GO" id="GO:0008973">
    <property type="term" value="F:phosphopentomutase activity"/>
    <property type="evidence" value="ECO:0007669"/>
    <property type="project" value="TreeGrafter"/>
</dbReference>
<keyword evidence="9" id="KW-0413">Isomerase</keyword>
<dbReference type="GO" id="GO:0000287">
    <property type="term" value="F:magnesium ion binding"/>
    <property type="evidence" value="ECO:0007669"/>
    <property type="project" value="InterPro"/>
</dbReference>
<reference evidence="17 19" key="1">
    <citation type="submission" date="2015-02" db="EMBL/GenBank/DDBJ databases">
        <authorList>
            <person name="Chooi Y.-H."/>
        </authorList>
    </citation>
    <scope>NUCLEOTIDE SEQUENCE [LARGE SCALE GENOMIC DNA]</scope>
    <source>
        <strain evidence="17">E3</strain>
    </source>
</reference>
<evidence type="ECO:0000313" key="20">
    <source>
        <dbReference type="Proteomes" id="UP000290189"/>
    </source>
</evidence>
<evidence type="ECO:0000256" key="12">
    <source>
        <dbReference type="SAM" id="MobiDB-lite"/>
    </source>
</evidence>
<evidence type="ECO:0000256" key="11">
    <source>
        <dbReference type="RuleBase" id="RU004326"/>
    </source>
</evidence>
<feature type="domain" description="Alpha-D-phosphohexomutase C-terminal" evidence="13">
    <location>
        <begin position="526"/>
        <end position="562"/>
    </location>
</feature>
<dbReference type="InterPro" id="IPR016055">
    <property type="entry name" value="A-D-PHexomutase_a/b/a-I/II/III"/>
</dbReference>
<feature type="domain" description="Alpha-D-phosphohexomutase alpha/beta/alpha" evidence="15">
    <location>
        <begin position="235"/>
        <end position="321"/>
    </location>
</feature>
<evidence type="ECO:0000259" key="16">
    <source>
        <dbReference type="Pfam" id="PF02880"/>
    </source>
</evidence>
<dbReference type="InterPro" id="IPR005845">
    <property type="entry name" value="A-D-PHexomutase_a/b/a-II"/>
</dbReference>
<dbReference type="GO" id="GO:0005634">
    <property type="term" value="C:nucleus"/>
    <property type="evidence" value="ECO:0007669"/>
    <property type="project" value="TreeGrafter"/>
</dbReference>
<comment type="cofactor">
    <cofactor evidence="1">
        <name>Mg(2+)</name>
        <dbReference type="ChEBI" id="CHEBI:18420"/>
    </cofactor>
</comment>
<keyword evidence="5" id="KW-0313">Glucose metabolism</keyword>
<feature type="region of interest" description="Disordered" evidence="12">
    <location>
        <begin position="491"/>
        <end position="520"/>
    </location>
</feature>
<dbReference type="Pfam" id="PF02879">
    <property type="entry name" value="PGM_PMM_II"/>
    <property type="match status" value="1"/>
</dbReference>
<keyword evidence="7 11" id="KW-0479">Metal-binding</keyword>
<dbReference type="PROSITE" id="PS00710">
    <property type="entry name" value="PGM_PMM"/>
    <property type="match status" value="1"/>
</dbReference>
<dbReference type="InterPro" id="IPR005843">
    <property type="entry name" value="A-D-PHexomutase_C"/>
</dbReference>
<dbReference type="Pfam" id="PF02878">
    <property type="entry name" value="PGM_PMM_I"/>
    <property type="match status" value="1"/>
</dbReference>
<evidence type="ECO:0000256" key="2">
    <source>
        <dbReference type="ARBA" id="ARBA00004496"/>
    </source>
</evidence>
<reference evidence="18 20" key="2">
    <citation type="submission" date="2018-03" db="EMBL/GenBank/DDBJ databases">
        <authorList>
            <person name="Fogelqvist J."/>
        </authorList>
    </citation>
    <scope>NUCLEOTIDE SEQUENCE [LARGE SCALE GENOMIC DNA]</scope>
</reference>
<dbReference type="Pfam" id="PF00408">
    <property type="entry name" value="PGM_PMM_IV"/>
    <property type="match status" value="1"/>
</dbReference>
<evidence type="ECO:0000256" key="4">
    <source>
        <dbReference type="ARBA" id="ARBA00022490"/>
    </source>
</evidence>
<dbReference type="GO" id="GO:0005737">
    <property type="term" value="C:cytoplasm"/>
    <property type="evidence" value="ECO:0007669"/>
    <property type="project" value="UniProtKB-SubCell"/>
</dbReference>
<dbReference type="InterPro" id="IPR036900">
    <property type="entry name" value="A-D-PHexomutase_C_sf"/>
</dbReference>
<evidence type="ECO:0000259" key="15">
    <source>
        <dbReference type="Pfam" id="PF02879"/>
    </source>
</evidence>
<evidence type="ECO:0000313" key="18">
    <source>
        <dbReference type="EMBL" id="SPQ98937.1"/>
    </source>
</evidence>
<evidence type="ECO:0000256" key="8">
    <source>
        <dbReference type="ARBA" id="ARBA00022842"/>
    </source>
</evidence>
<proteinExistence type="inferred from homology"/>
<dbReference type="STRING" id="37360.A0A0G4IYG6"/>
<dbReference type="GO" id="GO:0006166">
    <property type="term" value="P:purine ribonucleoside salvage"/>
    <property type="evidence" value="ECO:0007669"/>
    <property type="project" value="TreeGrafter"/>
</dbReference>
<keyword evidence="8 11" id="KW-0460">Magnesium</keyword>
<sequence length="590" mass="65374">MASSIVASARSACEQYVEWAPDDWSRREAKDMLDRGDETLLVARFGKRIAFGTAGLRAVMGAGTAAMNPLVILQTCQGLCQYGQEAIPNFKSRGVVIGFDGRHHSREFADLAAFVFMSQGVTVHLMRKMIPTPFVPFGVVQLRTAIGVMVTASHNPKQDNGFKVYWSNGAQIVPPHDSNIAAAIDNNLRPWMEYRGFTLDHQALAANDPTERLWTSYFQTISAPPYCNVSGDFPTPIKVTYTAMHGVGTAAVLAAFQSFRLPPPIQVAEQCTPDPEFSTVKYPNPEEGAGALALAMKAAESAGSRLILANDPDADRLAVAERTCDGNWRIFNGNEIAALFADWLWTCYLERNPKCDRSKAFMVASCVSSRYLEAMAAHEGFLFQDTLTGFKWLGNAIIDMEARDLTFLFAYEVEIGFLTGNMSYDKDGVRMAAVFAELANSLYRQHSTCTSRLEELYKKYGYFSMKASYFFCESRSVMDRIFDRLRAGDYRPHSSTSVKSVRDVTRGLDSSQPDGRSRLPAMPNDQMLTFAFADGTLVTLRNSGTEPKLKYYVECRDSSRAASDAKLAVMARYVIDEFIQPTVHGLAAPK</sequence>
<evidence type="ECO:0000256" key="10">
    <source>
        <dbReference type="ARBA" id="ARBA00023277"/>
    </source>
</evidence>
<protein>
    <recommendedName>
        <fullName evidence="21">Phosphoglucomutase-2</fullName>
    </recommendedName>
</protein>
<accession>A0A0G4IYG6</accession>
<evidence type="ECO:0000256" key="9">
    <source>
        <dbReference type="ARBA" id="ARBA00023235"/>
    </source>
</evidence>
<keyword evidence="19" id="KW-1185">Reference proteome</keyword>
<dbReference type="EMBL" id="CDSF01000098">
    <property type="protein sequence ID" value="CEP00129.1"/>
    <property type="molecule type" value="Genomic_DNA"/>
</dbReference>
<comment type="subcellular location">
    <subcellularLocation>
        <location evidence="2">Cytoplasm</location>
    </subcellularLocation>
</comment>
<evidence type="ECO:0000313" key="17">
    <source>
        <dbReference type="EMBL" id="CEP00129.1"/>
    </source>
</evidence>
<dbReference type="Gene3D" id="3.40.120.10">
    <property type="entry name" value="Alpha-D-Glucose-1,6-Bisphosphate, subunit A, domain 3"/>
    <property type="match status" value="3"/>
</dbReference>
<dbReference type="CDD" id="cd05799">
    <property type="entry name" value="PGM2"/>
    <property type="match status" value="1"/>
</dbReference>
<dbReference type="EMBL" id="OVEO01000010">
    <property type="protein sequence ID" value="SPQ98937.1"/>
    <property type="molecule type" value="Genomic_DNA"/>
</dbReference>
<evidence type="ECO:0000256" key="1">
    <source>
        <dbReference type="ARBA" id="ARBA00001946"/>
    </source>
</evidence>
<dbReference type="OrthoDB" id="8300170at2759"/>
<evidence type="ECO:0008006" key="21">
    <source>
        <dbReference type="Google" id="ProtNLM"/>
    </source>
</evidence>
<dbReference type="SUPFAM" id="SSF53738">
    <property type="entry name" value="Phosphoglucomutase, first 3 domains"/>
    <property type="match status" value="3"/>
</dbReference>
<dbReference type="OMA" id="GYCVDPE"/>
<evidence type="ECO:0000256" key="5">
    <source>
        <dbReference type="ARBA" id="ARBA00022526"/>
    </source>
</evidence>
<dbReference type="PANTHER" id="PTHR45745">
    <property type="entry name" value="PHOSPHOMANNOMUTASE 45A"/>
    <property type="match status" value="1"/>
</dbReference>
<dbReference type="InterPro" id="IPR005846">
    <property type="entry name" value="A-D-PHexomutase_a/b/a-III"/>
</dbReference>
<evidence type="ECO:0000256" key="6">
    <source>
        <dbReference type="ARBA" id="ARBA00022553"/>
    </source>
</evidence>
<gene>
    <name evidence="17" type="ORF">PBRA_007863</name>
    <name evidence="18" type="ORF">PLBR_LOCUS6152</name>
</gene>
<dbReference type="Pfam" id="PF02880">
    <property type="entry name" value="PGM_PMM_III"/>
    <property type="match status" value="1"/>
</dbReference>
<dbReference type="GO" id="GO:0006006">
    <property type="term" value="P:glucose metabolic process"/>
    <property type="evidence" value="ECO:0007669"/>
    <property type="project" value="UniProtKB-KW"/>
</dbReference>
<keyword evidence="18" id="KW-0496">Mitochondrion</keyword>
<dbReference type="PANTHER" id="PTHR45745:SF1">
    <property type="entry name" value="PHOSPHOGLUCOMUTASE 2B-RELATED"/>
    <property type="match status" value="1"/>
</dbReference>
<organism evidence="17 19">
    <name type="scientific">Plasmodiophora brassicae</name>
    <name type="common">Clubroot disease agent</name>
    <dbReference type="NCBI Taxonomy" id="37360"/>
    <lineage>
        <taxon>Eukaryota</taxon>
        <taxon>Sar</taxon>
        <taxon>Rhizaria</taxon>
        <taxon>Endomyxa</taxon>
        <taxon>Phytomyxea</taxon>
        <taxon>Plasmodiophorida</taxon>
        <taxon>Plasmodiophoridae</taxon>
        <taxon>Plasmodiophora</taxon>
    </lineage>
</organism>